<sequence length="50" mass="6188">MLPCDNKVKTHDKELKYLQDNFWKQLYTCRHYYSQNQNNFICIIYSVILN</sequence>
<name>A0A0A9A5K8_ARUDO</name>
<dbReference type="EMBL" id="GBRH01250941">
    <property type="protein sequence ID" value="JAD46954.1"/>
    <property type="molecule type" value="Transcribed_RNA"/>
</dbReference>
<dbReference type="AlphaFoldDB" id="A0A0A9A5K8"/>
<evidence type="ECO:0000313" key="1">
    <source>
        <dbReference type="EMBL" id="JAD46954.1"/>
    </source>
</evidence>
<organism evidence="1">
    <name type="scientific">Arundo donax</name>
    <name type="common">Giant reed</name>
    <name type="synonym">Donax arundinaceus</name>
    <dbReference type="NCBI Taxonomy" id="35708"/>
    <lineage>
        <taxon>Eukaryota</taxon>
        <taxon>Viridiplantae</taxon>
        <taxon>Streptophyta</taxon>
        <taxon>Embryophyta</taxon>
        <taxon>Tracheophyta</taxon>
        <taxon>Spermatophyta</taxon>
        <taxon>Magnoliopsida</taxon>
        <taxon>Liliopsida</taxon>
        <taxon>Poales</taxon>
        <taxon>Poaceae</taxon>
        <taxon>PACMAD clade</taxon>
        <taxon>Arundinoideae</taxon>
        <taxon>Arundineae</taxon>
        <taxon>Arundo</taxon>
    </lineage>
</organism>
<reference evidence="1" key="1">
    <citation type="submission" date="2014-09" db="EMBL/GenBank/DDBJ databases">
        <authorList>
            <person name="Magalhaes I.L.F."/>
            <person name="Oliveira U."/>
            <person name="Santos F.R."/>
            <person name="Vidigal T.H.D.A."/>
            <person name="Brescovit A.D."/>
            <person name="Santos A.J."/>
        </authorList>
    </citation>
    <scope>NUCLEOTIDE SEQUENCE</scope>
    <source>
        <tissue evidence="1">Shoot tissue taken approximately 20 cm above the soil surface</tissue>
    </source>
</reference>
<reference evidence="1" key="2">
    <citation type="journal article" date="2015" name="Data Brief">
        <title>Shoot transcriptome of the giant reed, Arundo donax.</title>
        <authorList>
            <person name="Barrero R.A."/>
            <person name="Guerrero F.D."/>
            <person name="Moolhuijzen P."/>
            <person name="Goolsby J.A."/>
            <person name="Tidwell J."/>
            <person name="Bellgard S.E."/>
            <person name="Bellgard M.I."/>
        </authorList>
    </citation>
    <scope>NUCLEOTIDE SEQUENCE</scope>
    <source>
        <tissue evidence="1">Shoot tissue taken approximately 20 cm above the soil surface</tissue>
    </source>
</reference>
<protein>
    <submittedName>
        <fullName evidence="1">Uncharacterized protein</fullName>
    </submittedName>
</protein>
<proteinExistence type="predicted"/>
<accession>A0A0A9A5K8</accession>